<reference evidence="2" key="1">
    <citation type="submission" date="2021-05" db="EMBL/GenBank/DDBJ databases">
        <title>The genome of the haptophyte Pavlova lutheri (Diacronema luteri, Pavlovales) - a model for lipid biosynthesis in eukaryotic algae.</title>
        <authorList>
            <person name="Hulatt C.J."/>
            <person name="Posewitz M.C."/>
        </authorList>
    </citation>
    <scope>NUCLEOTIDE SEQUENCE</scope>
    <source>
        <strain evidence="2">NIVA-4/92</strain>
    </source>
</reference>
<accession>A0A8J6C9J2</accession>
<dbReference type="EMBL" id="JAGTXO010000018">
    <property type="protein sequence ID" value="KAG8463041.1"/>
    <property type="molecule type" value="Genomic_DNA"/>
</dbReference>
<keyword evidence="1" id="KW-0732">Signal</keyword>
<evidence type="ECO:0000256" key="1">
    <source>
        <dbReference type="SAM" id="SignalP"/>
    </source>
</evidence>
<organism evidence="2 3">
    <name type="scientific">Diacronema lutheri</name>
    <name type="common">Unicellular marine alga</name>
    <name type="synonym">Monochrysis lutheri</name>
    <dbReference type="NCBI Taxonomy" id="2081491"/>
    <lineage>
        <taxon>Eukaryota</taxon>
        <taxon>Haptista</taxon>
        <taxon>Haptophyta</taxon>
        <taxon>Pavlovophyceae</taxon>
        <taxon>Pavlovales</taxon>
        <taxon>Pavlovaceae</taxon>
        <taxon>Diacronema</taxon>
    </lineage>
</organism>
<gene>
    <name evidence="2" type="ORF">KFE25_001814</name>
</gene>
<evidence type="ECO:0000313" key="2">
    <source>
        <dbReference type="EMBL" id="KAG8463041.1"/>
    </source>
</evidence>
<dbReference type="AlphaFoldDB" id="A0A8J6C9J2"/>
<dbReference type="OrthoDB" id="10455971at2759"/>
<name>A0A8J6C9J2_DIALT</name>
<comment type="caution">
    <text evidence="2">The sequence shown here is derived from an EMBL/GenBank/DDBJ whole genome shotgun (WGS) entry which is preliminary data.</text>
</comment>
<feature type="chain" id="PRO_5035200741" evidence="1">
    <location>
        <begin position="28"/>
        <end position="194"/>
    </location>
</feature>
<evidence type="ECO:0000313" key="3">
    <source>
        <dbReference type="Proteomes" id="UP000751190"/>
    </source>
</evidence>
<protein>
    <submittedName>
        <fullName evidence="2">Uncharacterized protein</fullName>
    </submittedName>
</protein>
<dbReference type="Proteomes" id="UP000751190">
    <property type="component" value="Unassembled WGS sequence"/>
</dbReference>
<keyword evidence="3" id="KW-1185">Reference proteome</keyword>
<sequence>MAPSGTVSTRALACALACALAGPRAAALRPAAHGVWRVAARVPASSPVRRIRAANPLDEEGEFERYEVLRNVLDGMAHPVEVNELVSLLLGYGGCTPYVEPERALAWQVEFPACPDVFADESDAFSWLESDIPDDPEQLDAMRVLFEAMYGEEAVRMAQKSGDPEYLRRSTIVTWIVLTTRYWSQVVSKPPEPD</sequence>
<proteinExistence type="predicted"/>
<feature type="signal peptide" evidence="1">
    <location>
        <begin position="1"/>
        <end position="27"/>
    </location>
</feature>